<evidence type="ECO:0000313" key="2">
    <source>
        <dbReference type="Proteomes" id="UP001595868"/>
    </source>
</evidence>
<keyword evidence="2" id="KW-1185">Reference proteome</keyword>
<reference evidence="2" key="1">
    <citation type="journal article" date="2019" name="Int. J. Syst. Evol. Microbiol.">
        <title>The Global Catalogue of Microorganisms (GCM) 10K type strain sequencing project: providing services to taxonomists for standard genome sequencing and annotation.</title>
        <authorList>
            <consortium name="The Broad Institute Genomics Platform"/>
            <consortium name="The Broad Institute Genome Sequencing Center for Infectious Disease"/>
            <person name="Wu L."/>
            <person name="Ma J."/>
        </authorList>
    </citation>
    <scope>NUCLEOTIDE SEQUENCE [LARGE SCALE GENOMIC DNA]</scope>
    <source>
        <strain evidence="2">2902at01</strain>
    </source>
</reference>
<protein>
    <recommendedName>
        <fullName evidence="3">Tetratricopeptide repeat-containing protein</fullName>
    </recommendedName>
</protein>
<accession>A0ABV8KHM2</accession>
<dbReference type="EMBL" id="JBHSBN010000003">
    <property type="protein sequence ID" value="MFC4105593.1"/>
    <property type="molecule type" value="Genomic_DNA"/>
</dbReference>
<proteinExistence type="predicted"/>
<gene>
    <name evidence="1" type="ORF">ACFOX0_06535</name>
</gene>
<comment type="caution">
    <text evidence="1">The sequence shown here is derived from an EMBL/GenBank/DDBJ whole genome shotgun (WGS) entry which is preliminary data.</text>
</comment>
<evidence type="ECO:0008006" key="3">
    <source>
        <dbReference type="Google" id="ProtNLM"/>
    </source>
</evidence>
<dbReference type="Proteomes" id="UP001595868">
    <property type="component" value="Unassembled WGS sequence"/>
</dbReference>
<organism evidence="1 2">
    <name type="scientific">Micromonospora zhanjiangensis</name>
    <dbReference type="NCBI Taxonomy" id="1522057"/>
    <lineage>
        <taxon>Bacteria</taxon>
        <taxon>Bacillati</taxon>
        <taxon>Actinomycetota</taxon>
        <taxon>Actinomycetes</taxon>
        <taxon>Micromonosporales</taxon>
        <taxon>Micromonosporaceae</taxon>
        <taxon>Micromonospora</taxon>
    </lineage>
</organism>
<evidence type="ECO:0000313" key="1">
    <source>
        <dbReference type="EMBL" id="MFC4105593.1"/>
    </source>
</evidence>
<name>A0ABV8KHM2_9ACTN</name>
<sequence length="153" mass="16604">MTAITEAVAQGQAGDRETARRRLTEIWATIGADGDPFHRCVLAHYLADLQDDPADELTWDLRALAAADSLTDERAQRHDSGLSVAGFRPSLHLNLGEDYRKLGDLGRAREHLALAEAAAPVLGDDGYGEMIRSGIARLAESLDAERQNVTGRN</sequence>
<dbReference type="RefSeq" id="WP_377543102.1">
    <property type="nucleotide sequence ID" value="NZ_JBHSBN010000003.1"/>
</dbReference>